<dbReference type="HOGENOM" id="CLU_2085331_0_0_1"/>
<accession>F4R8F2</accession>
<dbReference type="KEGG" id="mlr:MELLADRAFT_74078"/>
<dbReference type="Proteomes" id="UP000001072">
    <property type="component" value="Unassembled WGS sequence"/>
</dbReference>
<dbReference type="VEuPathDB" id="FungiDB:MELLADRAFT_74078"/>
<dbReference type="InParanoid" id="F4R8F2"/>
<dbReference type="EMBL" id="GL883092">
    <property type="protein sequence ID" value="EGG11475.1"/>
    <property type="molecule type" value="Genomic_DNA"/>
</dbReference>
<dbReference type="AlphaFoldDB" id="F4R8F2"/>
<reference evidence="2" key="1">
    <citation type="journal article" date="2011" name="Proc. Natl. Acad. Sci. U.S.A.">
        <title>Obligate biotrophy features unraveled by the genomic analysis of rust fungi.</title>
        <authorList>
            <person name="Duplessis S."/>
            <person name="Cuomo C.A."/>
            <person name="Lin Y.-C."/>
            <person name="Aerts A."/>
            <person name="Tisserant E."/>
            <person name="Veneault-Fourrey C."/>
            <person name="Joly D.L."/>
            <person name="Hacquard S."/>
            <person name="Amselem J."/>
            <person name="Cantarel B.L."/>
            <person name="Chiu R."/>
            <person name="Coutinho P.M."/>
            <person name="Feau N."/>
            <person name="Field M."/>
            <person name="Frey P."/>
            <person name="Gelhaye E."/>
            <person name="Goldberg J."/>
            <person name="Grabherr M.G."/>
            <person name="Kodira C.D."/>
            <person name="Kohler A."/>
            <person name="Kuees U."/>
            <person name="Lindquist E.A."/>
            <person name="Lucas S.M."/>
            <person name="Mago R."/>
            <person name="Mauceli E."/>
            <person name="Morin E."/>
            <person name="Murat C."/>
            <person name="Pangilinan J.L."/>
            <person name="Park R."/>
            <person name="Pearson M."/>
            <person name="Quesneville H."/>
            <person name="Rouhier N."/>
            <person name="Sakthikumar S."/>
            <person name="Salamov A.A."/>
            <person name="Schmutz J."/>
            <person name="Selles B."/>
            <person name="Shapiro H."/>
            <person name="Tanguay P."/>
            <person name="Tuskan G.A."/>
            <person name="Henrissat B."/>
            <person name="Van de Peer Y."/>
            <person name="Rouze P."/>
            <person name="Ellis J.G."/>
            <person name="Dodds P.N."/>
            <person name="Schein J.E."/>
            <person name="Zhong S."/>
            <person name="Hamelin R.C."/>
            <person name="Grigoriev I.V."/>
            <person name="Szabo L.J."/>
            <person name="Martin F."/>
        </authorList>
    </citation>
    <scope>NUCLEOTIDE SEQUENCE [LARGE SCALE GENOMIC DNA]</scope>
    <source>
        <strain evidence="2">98AG31 / pathotype 3-4-7</strain>
    </source>
</reference>
<dbReference type="GeneID" id="18932522"/>
<name>F4R8F2_MELLP</name>
<dbReference type="Gene3D" id="3.30.450.30">
    <property type="entry name" value="Dynein light chain 2a, cytoplasmic"/>
    <property type="match status" value="1"/>
</dbReference>
<dbReference type="SUPFAM" id="SSF103196">
    <property type="entry name" value="Roadblock/LC7 domain"/>
    <property type="match status" value="1"/>
</dbReference>
<sequence>MPLNIPAITNLLVQVTSPRTSLACLTTRDGHLLAYYSLSQSEEQAKTIGALAAGLINSARPPTTVSALCELGSIYVSLLPPYFLIVLLGDSESGMMETLALKARLLEDRLREPLSYI</sequence>
<protein>
    <recommendedName>
        <fullName evidence="3">Roadblock/LAMTOR2 domain-containing protein</fullName>
    </recommendedName>
</protein>
<proteinExistence type="predicted"/>
<evidence type="ECO:0000313" key="2">
    <source>
        <dbReference type="Proteomes" id="UP000001072"/>
    </source>
</evidence>
<evidence type="ECO:0000313" key="1">
    <source>
        <dbReference type="EMBL" id="EGG11475.1"/>
    </source>
</evidence>
<evidence type="ECO:0008006" key="3">
    <source>
        <dbReference type="Google" id="ProtNLM"/>
    </source>
</evidence>
<dbReference type="RefSeq" id="XP_007405110.1">
    <property type="nucleotide sequence ID" value="XM_007405048.1"/>
</dbReference>
<gene>
    <name evidence="1" type="ORF">MELLADRAFT_74078</name>
</gene>
<keyword evidence="2" id="KW-1185">Reference proteome</keyword>
<organism evidence="2">
    <name type="scientific">Melampsora larici-populina (strain 98AG31 / pathotype 3-4-7)</name>
    <name type="common">Poplar leaf rust fungus</name>
    <dbReference type="NCBI Taxonomy" id="747676"/>
    <lineage>
        <taxon>Eukaryota</taxon>
        <taxon>Fungi</taxon>
        <taxon>Dikarya</taxon>
        <taxon>Basidiomycota</taxon>
        <taxon>Pucciniomycotina</taxon>
        <taxon>Pucciniomycetes</taxon>
        <taxon>Pucciniales</taxon>
        <taxon>Melampsoraceae</taxon>
        <taxon>Melampsora</taxon>
    </lineage>
</organism>
<dbReference type="OrthoDB" id="2503243at2759"/>